<reference evidence="2" key="1">
    <citation type="submission" date="2022-08" db="EMBL/GenBank/DDBJ databases">
        <title>Draft genome sequencing of Roseisolibacter agri AW1220.</title>
        <authorList>
            <person name="Tobiishi Y."/>
            <person name="Tonouchi A."/>
        </authorList>
    </citation>
    <scope>NUCLEOTIDE SEQUENCE</scope>
    <source>
        <strain evidence="2">AW1220</strain>
    </source>
</reference>
<dbReference type="Proteomes" id="UP001161325">
    <property type="component" value="Unassembled WGS sequence"/>
</dbReference>
<comment type="caution">
    <text evidence="2">The sequence shown here is derived from an EMBL/GenBank/DDBJ whole genome shotgun (WGS) entry which is preliminary data.</text>
</comment>
<accession>A0AA37V0K1</accession>
<protein>
    <submittedName>
        <fullName evidence="2">Uncharacterized protein</fullName>
    </submittedName>
</protein>
<dbReference type="AlphaFoldDB" id="A0AA37V0K1"/>
<dbReference type="RefSeq" id="WP_284349101.1">
    <property type="nucleotide sequence ID" value="NZ_BRXS01000002.1"/>
</dbReference>
<evidence type="ECO:0000313" key="3">
    <source>
        <dbReference type="Proteomes" id="UP001161325"/>
    </source>
</evidence>
<gene>
    <name evidence="2" type="ORF">rosag_11680</name>
</gene>
<evidence type="ECO:0000256" key="1">
    <source>
        <dbReference type="SAM" id="MobiDB-lite"/>
    </source>
</evidence>
<keyword evidence="3" id="KW-1185">Reference proteome</keyword>
<feature type="region of interest" description="Disordered" evidence="1">
    <location>
        <begin position="1"/>
        <end position="20"/>
    </location>
</feature>
<evidence type="ECO:0000313" key="2">
    <source>
        <dbReference type="EMBL" id="GLC24655.1"/>
    </source>
</evidence>
<name>A0AA37V0K1_9BACT</name>
<proteinExistence type="predicted"/>
<organism evidence="2 3">
    <name type="scientific">Roseisolibacter agri</name>
    <dbReference type="NCBI Taxonomy" id="2014610"/>
    <lineage>
        <taxon>Bacteria</taxon>
        <taxon>Pseudomonadati</taxon>
        <taxon>Gemmatimonadota</taxon>
        <taxon>Gemmatimonadia</taxon>
        <taxon>Gemmatimonadales</taxon>
        <taxon>Gemmatimonadaceae</taxon>
        <taxon>Roseisolibacter</taxon>
    </lineage>
</organism>
<sequence length="93" mass="10156">MSTQHARAGRAGTGEAKARLGAAHGMARLTERQASAMRRAAWAWLERHADAERLPAAFFERQATRYGIASSTARAAVHGDTWSYLTEPPPVPR</sequence>
<dbReference type="EMBL" id="BRXS01000002">
    <property type="protein sequence ID" value="GLC24655.1"/>
    <property type="molecule type" value="Genomic_DNA"/>
</dbReference>